<proteinExistence type="inferred from homology"/>
<accession>A0A523S2F2</accession>
<dbReference type="Proteomes" id="UP000316360">
    <property type="component" value="Unassembled WGS sequence"/>
</dbReference>
<evidence type="ECO:0000256" key="5">
    <source>
        <dbReference type="ARBA" id="ARBA00022723"/>
    </source>
</evidence>
<dbReference type="PROSITE" id="PS00198">
    <property type="entry name" value="4FE4S_FER_1"/>
    <property type="match status" value="2"/>
</dbReference>
<keyword evidence="4" id="KW-0001">2Fe-2S</keyword>
<comment type="caution">
    <text evidence="11">The sequence shown here is derived from an EMBL/GenBank/DDBJ whole genome shotgun (WGS) entry which is preliminary data.</text>
</comment>
<dbReference type="InterPro" id="IPR004489">
    <property type="entry name" value="Succ_DH/fum_Rdtase_Fe-S"/>
</dbReference>
<comment type="cofactor">
    <cofactor evidence="1">
        <name>[3Fe-4S] cluster</name>
        <dbReference type="ChEBI" id="CHEBI:21137"/>
    </cofactor>
</comment>
<protein>
    <submittedName>
        <fullName evidence="11">Succinate dehydrogenase/fumarate reductase iron-sulfur subunit</fullName>
    </submittedName>
</protein>
<sequence length="522" mass="59664">MVAYILPIEKPEKYVKIHIRRYNPEFDEGPVIKTYDIPFVSTMTVMQALEYLWDQGEYMAFRSNCREFTCGSCAILINNEPKLACMTLLEDNMVLEPLSIFPVSRDLVVDQNKLIKKYEKLRLWPDYNRKCTEDFQVSQETIKRYENIYSRCVECYCCLESCPSLAVDWDSYAGPMLMVQLGRLDDHPLDELDRVRMTVASGLFNCTTCMKCEEVCPLDLSCPRDVIENFRKKAVERGEGILQGHLNVVKKIEETGKYVSPEGTPFLEEISEKIEPRKAIDTVGFFVGCLADLNFQESAKALVNVLKRNRVTLLIPRDQVCCGSPLIRMGQTKIAEEMVLKNVEIFKKKNAQRIITLCAHCAYTIKKDWPNIYKKKTGKELNMEVMDVSEYLIKAVNIDKKGLKSLEKEVTYHDPCYLNRGLGISGEPRELIKRIPKLKLVEMQKADRCCGGGGEVKDGVPEVAEAIGLTKMELIRNTEVDTVITACPHCVKQLREISSKREDKYEICSLVELLDRSYQGGL</sequence>
<evidence type="ECO:0000256" key="1">
    <source>
        <dbReference type="ARBA" id="ARBA00001927"/>
    </source>
</evidence>
<evidence type="ECO:0000256" key="6">
    <source>
        <dbReference type="ARBA" id="ARBA00022737"/>
    </source>
</evidence>
<dbReference type="InterPro" id="IPR009051">
    <property type="entry name" value="Helical_ferredxn"/>
</dbReference>
<dbReference type="PROSITE" id="PS51379">
    <property type="entry name" value="4FE4S_FER_2"/>
    <property type="match status" value="1"/>
</dbReference>
<dbReference type="SUPFAM" id="SSF54292">
    <property type="entry name" value="2Fe-2S ferredoxin-like"/>
    <property type="match status" value="1"/>
</dbReference>
<organism evidence="11 12">
    <name type="scientific">Aerophobetes bacterium</name>
    <dbReference type="NCBI Taxonomy" id="2030807"/>
    <lineage>
        <taxon>Bacteria</taxon>
        <taxon>Candidatus Aerophobota</taxon>
    </lineage>
</organism>
<name>A0A523S2F2_UNCAE</name>
<dbReference type="PANTHER" id="PTHR32479">
    <property type="entry name" value="GLYCOLATE OXIDASE IRON-SULFUR SUBUNIT"/>
    <property type="match status" value="1"/>
</dbReference>
<evidence type="ECO:0000259" key="10">
    <source>
        <dbReference type="PROSITE" id="PS51379"/>
    </source>
</evidence>
<dbReference type="InterPro" id="IPR036010">
    <property type="entry name" value="2Fe-2S_ferredoxin-like_sf"/>
</dbReference>
<keyword evidence="6" id="KW-0677">Repeat</keyword>
<dbReference type="Pfam" id="PF13085">
    <property type="entry name" value="Fer2_3"/>
    <property type="match status" value="1"/>
</dbReference>
<evidence type="ECO:0000256" key="8">
    <source>
        <dbReference type="ARBA" id="ARBA00023014"/>
    </source>
</evidence>
<dbReference type="InterPro" id="IPR017896">
    <property type="entry name" value="4Fe4S_Fe-S-bd"/>
</dbReference>
<comment type="similarity">
    <text evidence="2">Belongs to the succinate dehydrogenase/fumarate reductase iron-sulfur protein family.</text>
</comment>
<keyword evidence="7" id="KW-0408">Iron</keyword>
<dbReference type="Gene3D" id="3.10.20.30">
    <property type="match status" value="1"/>
</dbReference>
<evidence type="ECO:0000256" key="3">
    <source>
        <dbReference type="ARBA" id="ARBA00022485"/>
    </source>
</evidence>
<evidence type="ECO:0000256" key="7">
    <source>
        <dbReference type="ARBA" id="ARBA00023004"/>
    </source>
</evidence>
<dbReference type="InterPro" id="IPR025192">
    <property type="entry name" value="Succ_DH/fum_Rdtase_N"/>
</dbReference>
<dbReference type="Pfam" id="PF13183">
    <property type="entry name" value="Fer4_8"/>
    <property type="match status" value="1"/>
</dbReference>
<dbReference type="InterPro" id="IPR004017">
    <property type="entry name" value="Cys_rich_dom"/>
</dbReference>
<dbReference type="GO" id="GO:0051537">
    <property type="term" value="F:2 iron, 2 sulfur cluster binding"/>
    <property type="evidence" value="ECO:0007669"/>
    <property type="project" value="UniProtKB-KW"/>
</dbReference>
<dbReference type="Pfam" id="PF02754">
    <property type="entry name" value="CCG"/>
    <property type="match status" value="2"/>
</dbReference>
<evidence type="ECO:0000256" key="9">
    <source>
        <dbReference type="ARBA" id="ARBA00034078"/>
    </source>
</evidence>
<reference evidence="11 12" key="1">
    <citation type="submission" date="2019-03" db="EMBL/GenBank/DDBJ databases">
        <title>Metabolic potential of uncultured bacteria and archaea associated with petroleum seepage in deep-sea sediments.</title>
        <authorList>
            <person name="Dong X."/>
            <person name="Hubert C."/>
        </authorList>
    </citation>
    <scope>NUCLEOTIDE SEQUENCE [LARGE SCALE GENOMIC DNA]</scope>
    <source>
        <strain evidence="11">E44_bin7</strain>
    </source>
</reference>
<dbReference type="EMBL" id="SOKJ01000101">
    <property type="protein sequence ID" value="TET12214.1"/>
    <property type="molecule type" value="Genomic_DNA"/>
</dbReference>
<dbReference type="NCBIfam" id="NF004898">
    <property type="entry name" value="PRK06259.1"/>
    <property type="match status" value="1"/>
</dbReference>
<dbReference type="GO" id="GO:0051539">
    <property type="term" value="F:4 iron, 4 sulfur cluster binding"/>
    <property type="evidence" value="ECO:0007669"/>
    <property type="project" value="UniProtKB-KW"/>
</dbReference>
<dbReference type="GO" id="GO:0006099">
    <property type="term" value="P:tricarboxylic acid cycle"/>
    <property type="evidence" value="ECO:0007669"/>
    <property type="project" value="InterPro"/>
</dbReference>
<evidence type="ECO:0000256" key="4">
    <source>
        <dbReference type="ARBA" id="ARBA00022714"/>
    </source>
</evidence>
<comment type="cofactor">
    <cofactor evidence="9">
        <name>[2Fe-2S] cluster</name>
        <dbReference type="ChEBI" id="CHEBI:190135"/>
    </cofactor>
</comment>
<evidence type="ECO:0000313" key="12">
    <source>
        <dbReference type="Proteomes" id="UP000316360"/>
    </source>
</evidence>
<gene>
    <name evidence="11" type="ORF">E3J84_01915</name>
</gene>
<evidence type="ECO:0000256" key="2">
    <source>
        <dbReference type="ARBA" id="ARBA00009433"/>
    </source>
</evidence>
<dbReference type="InterPro" id="IPR017900">
    <property type="entry name" value="4Fe4S_Fe_S_CS"/>
</dbReference>
<dbReference type="PANTHER" id="PTHR32479:SF17">
    <property type="entry name" value="GLYCOLATE OXIDASE IRON-SULFUR SUBUNIT"/>
    <property type="match status" value="1"/>
</dbReference>
<evidence type="ECO:0000313" key="11">
    <source>
        <dbReference type="EMBL" id="TET12214.1"/>
    </source>
</evidence>
<dbReference type="GO" id="GO:0009055">
    <property type="term" value="F:electron transfer activity"/>
    <property type="evidence" value="ECO:0007669"/>
    <property type="project" value="InterPro"/>
</dbReference>
<dbReference type="InterPro" id="IPR012675">
    <property type="entry name" value="Beta-grasp_dom_sf"/>
</dbReference>
<keyword evidence="8" id="KW-0411">Iron-sulfur</keyword>
<dbReference type="GO" id="GO:0046872">
    <property type="term" value="F:metal ion binding"/>
    <property type="evidence" value="ECO:0007669"/>
    <property type="project" value="UniProtKB-KW"/>
</dbReference>
<dbReference type="Gene3D" id="1.10.1060.10">
    <property type="entry name" value="Alpha-helical ferredoxin"/>
    <property type="match status" value="1"/>
</dbReference>
<dbReference type="NCBIfam" id="TIGR00384">
    <property type="entry name" value="dhsB"/>
    <property type="match status" value="1"/>
</dbReference>
<feature type="domain" description="4Fe-4S ferredoxin-type" evidence="10">
    <location>
        <begin position="143"/>
        <end position="172"/>
    </location>
</feature>
<dbReference type="SUPFAM" id="SSF46548">
    <property type="entry name" value="alpha-helical ferredoxin"/>
    <property type="match status" value="1"/>
</dbReference>
<dbReference type="AlphaFoldDB" id="A0A523S2F2"/>
<keyword evidence="3" id="KW-0004">4Fe-4S</keyword>
<dbReference type="GO" id="GO:0016491">
    <property type="term" value="F:oxidoreductase activity"/>
    <property type="evidence" value="ECO:0007669"/>
    <property type="project" value="InterPro"/>
</dbReference>
<keyword evidence="5" id="KW-0479">Metal-binding</keyword>